<proteinExistence type="predicted"/>
<reference evidence="1" key="4">
    <citation type="submission" date="2019-03" db="UniProtKB">
        <authorList>
            <consortium name="EnsemblPlants"/>
        </authorList>
    </citation>
    <scope>IDENTIFICATION</scope>
</reference>
<reference evidence="2" key="2">
    <citation type="journal article" date="2017" name="Nat. Plants">
        <title>The Aegilops tauschii genome reveals multiple impacts of transposons.</title>
        <authorList>
            <person name="Zhao G."/>
            <person name="Zou C."/>
            <person name="Li K."/>
            <person name="Wang K."/>
            <person name="Li T."/>
            <person name="Gao L."/>
            <person name="Zhang X."/>
            <person name="Wang H."/>
            <person name="Yang Z."/>
            <person name="Liu X."/>
            <person name="Jiang W."/>
            <person name="Mao L."/>
            <person name="Kong X."/>
            <person name="Jiao Y."/>
            <person name="Jia J."/>
        </authorList>
    </citation>
    <scope>NUCLEOTIDE SEQUENCE [LARGE SCALE GENOMIC DNA]</scope>
    <source>
        <strain evidence="2">cv. AL8/78</strain>
    </source>
</reference>
<dbReference type="Proteomes" id="UP000015105">
    <property type="component" value="Chromosome 7D"/>
</dbReference>
<evidence type="ECO:0000313" key="1">
    <source>
        <dbReference type="EnsemblPlants" id="AET7Gv20990500.17"/>
    </source>
</evidence>
<accession>A0A453SLZ6</accession>
<sequence length="96" mass="11116">MGRFQSWLHEHYLARWLANCQLLHIIQGSKPHILDIEQKMETSVFHPPTPLLLFFHVVPSLIWMPCHTKPSNTECGGRNTCHVRPNHAQILPFPGM</sequence>
<reference evidence="1" key="5">
    <citation type="journal article" date="2021" name="G3 (Bethesda)">
        <title>Aegilops tauschii genome assembly Aet v5.0 features greater sequence contiguity and improved annotation.</title>
        <authorList>
            <person name="Wang L."/>
            <person name="Zhu T."/>
            <person name="Rodriguez J.C."/>
            <person name="Deal K.R."/>
            <person name="Dubcovsky J."/>
            <person name="McGuire P.E."/>
            <person name="Lux T."/>
            <person name="Spannagl M."/>
            <person name="Mayer K.F.X."/>
            <person name="Baldrich P."/>
            <person name="Meyers B.C."/>
            <person name="Huo N."/>
            <person name="Gu Y.Q."/>
            <person name="Zhou H."/>
            <person name="Devos K.M."/>
            <person name="Bennetzen J.L."/>
            <person name="Unver T."/>
            <person name="Budak H."/>
            <person name="Gulick P.J."/>
            <person name="Galiba G."/>
            <person name="Kalapos B."/>
            <person name="Nelson D.R."/>
            <person name="Li P."/>
            <person name="You F.M."/>
            <person name="Luo M.C."/>
            <person name="Dvorak J."/>
        </authorList>
    </citation>
    <scope>NUCLEOTIDE SEQUENCE [LARGE SCALE GENOMIC DNA]</scope>
    <source>
        <strain evidence="1">cv. AL8/78</strain>
    </source>
</reference>
<keyword evidence="2" id="KW-1185">Reference proteome</keyword>
<dbReference type="AlphaFoldDB" id="A0A453SLZ6"/>
<dbReference type="Gramene" id="AET7Gv20990500.17">
    <property type="protein sequence ID" value="AET7Gv20990500.17"/>
    <property type="gene ID" value="AET7Gv20990500"/>
</dbReference>
<name>A0A453SLZ6_AEGTS</name>
<reference evidence="1" key="3">
    <citation type="journal article" date="2017" name="Nature">
        <title>Genome sequence of the progenitor of the wheat D genome Aegilops tauschii.</title>
        <authorList>
            <person name="Luo M.C."/>
            <person name="Gu Y.Q."/>
            <person name="Puiu D."/>
            <person name="Wang H."/>
            <person name="Twardziok S.O."/>
            <person name="Deal K.R."/>
            <person name="Huo N."/>
            <person name="Zhu T."/>
            <person name="Wang L."/>
            <person name="Wang Y."/>
            <person name="McGuire P.E."/>
            <person name="Liu S."/>
            <person name="Long H."/>
            <person name="Ramasamy R.K."/>
            <person name="Rodriguez J.C."/>
            <person name="Van S.L."/>
            <person name="Yuan L."/>
            <person name="Wang Z."/>
            <person name="Xia Z."/>
            <person name="Xiao L."/>
            <person name="Anderson O.D."/>
            <person name="Ouyang S."/>
            <person name="Liang Y."/>
            <person name="Zimin A.V."/>
            <person name="Pertea G."/>
            <person name="Qi P."/>
            <person name="Bennetzen J.L."/>
            <person name="Dai X."/>
            <person name="Dawson M.W."/>
            <person name="Muller H.G."/>
            <person name="Kugler K."/>
            <person name="Rivarola-Duarte L."/>
            <person name="Spannagl M."/>
            <person name="Mayer K.F.X."/>
            <person name="Lu F.H."/>
            <person name="Bevan M.W."/>
            <person name="Leroy P."/>
            <person name="Li P."/>
            <person name="You F.M."/>
            <person name="Sun Q."/>
            <person name="Liu Z."/>
            <person name="Lyons E."/>
            <person name="Wicker T."/>
            <person name="Salzberg S.L."/>
            <person name="Devos K.M."/>
            <person name="Dvorak J."/>
        </authorList>
    </citation>
    <scope>NUCLEOTIDE SEQUENCE [LARGE SCALE GENOMIC DNA]</scope>
    <source>
        <strain evidence="1">cv. AL8/78</strain>
    </source>
</reference>
<protein>
    <submittedName>
        <fullName evidence="1">Uncharacterized protein</fullName>
    </submittedName>
</protein>
<reference evidence="2" key="1">
    <citation type="journal article" date="2014" name="Science">
        <title>Ancient hybridizations among the ancestral genomes of bread wheat.</title>
        <authorList>
            <consortium name="International Wheat Genome Sequencing Consortium,"/>
            <person name="Marcussen T."/>
            <person name="Sandve S.R."/>
            <person name="Heier L."/>
            <person name="Spannagl M."/>
            <person name="Pfeifer M."/>
            <person name="Jakobsen K.S."/>
            <person name="Wulff B.B."/>
            <person name="Steuernagel B."/>
            <person name="Mayer K.F."/>
            <person name="Olsen O.A."/>
        </authorList>
    </citation>
    <scope>NUCLEOTIDE SEQUENCE [LARGE SCALE GENOMIC DNA]</scope>
    <source>
        <strain evidence="2">cv. AL8/78</strain>
    </source>
</reference>
<dbReference type="EnsemblPlants" id="AET7Gv20990500.17">
    <property type="protein sequence ID" value="AET7Gv20990500.17"/>
    <property type="gene ID" value="AET7Gv20990500"/>
</dbReference>
<organism evidence="1 2">
    <name type="scientific">Aegilops tauschii subsp. strangulata</name>
    <name type="common">Goatgrass</name>
    <dbReference type="NCBI Taxonomy" id="200361"/>
    <lineage>
        <taxon>Eukaryota</taxon>
        <taxon>Viridiplantae</taxon>
        <taxon>Streptophyta</taxon>
        <taxon>Embryophyta</taxon>
        <taxon>Tracheophyta</taxon>
        <taxon>Spermatophyta</taxon>
        <taxon>Magnoliopsida</taxon>
        <taxon>Liliopsida</taxon>
        <taxon>Poales</taxon>
        <taxon>Poaceae</taxon>
        <taxon>BOP clade</taxon>
        <taxon>Pooideae</taxon>
        <taxon>Triticodae</taxon>
        <taxon>Triticeae</taxon>
        <taxon>Triticinae</taxon>
        <taxon>Aegilops</taxon>
    </lineage>
</organism>
<evidence type="ECO:0000313" key="2">
    <source>
        <dbReference type="Proteomes" id="UP000015105"/>
    </source>
</evidence>